<accession>A0A562VDB4</accession>
<dbReference type="Proteomes" id="UP000321617">
    <property type="component" value="Unassembled WGS sequence"/>
</dbReference>
<feature type="coiled-coil region" evidence="1">
    <location>
        <begin position="204"/>
        <end position="231"/>
    </location>
</feature>
<dbReference type="RefSeq" id="WP_147135280.1">
    <property type="nucleotide sequence ID" value="NZ_BAABIJ010000001.1"/>
</dbReference>
<proteinExistence type="predicted"/>
<dbReference type="EMBL" id="VLLL01000005">
    <property type="protein sequence ID" value="TWJ15873.1"/>
    <property type="molecule type" value="Genomic_DNA"/>
</dbReference>
<dbReference type="OrthoDB" id="5189560at2"/>
<evidence type="ECO:0000313" key="3">
    <source>
        <dbReference type="EMBL" id="TWJ15873.1"/>
    </source>
</evidence>
<gene>
    <name evidence="3" type="ORF">LX16_1592</name>
</gene>
<evidence type="ECO:0000256" key="1">
    <source>
        <dbReference type="SAM" id="Coils"/>
    </source>
</evidence>
<evidence type="ECO:0000256" key="2">
    <source>
        <dbReference type="SAM" id="MobiDB-lite"/>
    </source>
</evidence>
<organism evidence="3 4">
    <name type="scientific">Stackebrandtia albiflava</name>
    <dbReference type="NCBI Taxonomy" id="406432"/>
    <lineage>
        <taxon>Bacteria</taxon>
        <taxon>Bacillati</taxon>
        <taxon>Actinomycetota</taxon>
        <taxon>Actinomycetes</taxon>
        <taxon>Glycomycetales</taxon>
        <taxon>Glycomycetaceae</taxon>
        <taxon>Stackebrandtia</taxon>
    </lineage>
</organism>
<sequence length="236" mass="24801">MGLSTSDVAGLAETLAAGKHPKVVFTEAAGQIAGRTGKVVRLEDPRVDDFVVVRFGHDELPFSPAEVRVPARGELSRKSAVKSVPVEPENRPPAGPPLLDEVDNGGRTSGSHRVKESGSMEDAQPAVPQQSAGEGAVAPAPRKKTAKAKQAPELSVTLSWKDGEWSVGASKGTKVIAKPVPVKAATAVEMVQSLDSPAVAAVVEEIVEQQRQETADEAERLRQQLAAVEARLAELS</sequence>
<protein>
    <recommendedName>
        <fullName evidence="5">Translation initiation factor</fullName>
    </recommendedName>
</protein>
<name>A0A562VDB4_9ACTN</name>
<keyword evidence="1" id="KW-0175">Coiled coil</keyword>
<evidence type="ECO:0008006" key="5">
    <source>
        <dbReference type="Google" id="ProtNLM"/>
    </source>
</evidence>
<keyword evidence="4" id="KW-1185">Reference proteome</keyword>
<comment type="caution">
    <text evidence="3">The sequence shown here is derived from an EMBL/GenBank/DDBJ whole genome shotgun (WGS) entry which is preliminary data.</text>
</comment>
<feature type="region of interest" description="Disordered" evidence="2">
    <location>
        <begin position="73"/>
        <end position="152"/>
    </location>
</feature>
<evidence type="ECO:0000313" key="4">
    <source>
        <dbReference type="Proteomes" id="UP000321617"/>
    </source>
</evidence>
<dbReference type="AlphaFoldDB" id="A0A562VDB4"/>
<reference evidence="3 4" key="1">
    <citation type="journal article" date="2013" name="Stand. Genomic Sci.">
        <title>Genomic Encyclopedia of Type Strains, Phase I: The one thousand microbial genomes (KMG-I) project.</title>
        <authorList>
            <person name="Kyrpides N.C."/>
            <person name="Woyke T."/>
            <person name="Eisen J.A."/>
            <person name="Garrity G."/>
            <person name="Lilburn T.G."/>
            <person name="Beck B.J."/>
            <person name="Whitman W.B."/>
            <person name="Hugenholtz P."/>
            <person name="Klenk H.P."/>
        </authorList>
    </citation>
    <scope>NUCLEOTIDE SEQUENCE [LARGE SCALE GENOMIC DNA]</scope>
    <source>
        <strain evidence="3 4">DSM 45044</strain>
    </source>
</reference>